<evidence type="ECO:0000256" key="2">
    <source>
        <dbReference type="SAM" id="MobiDB-lite"/>
    </source>
</evidence>
<dbReference type="PANTHER" id="PTHR28626">
    <property type="entry name" value="SRR1-LIKE PROTEIN"/>
    <property type="match status" value="1"/>
</dbReference>
<evidence type="ECO:0000313" key="5">
    <source>
        <dbReference type="RefSeq" id="XP_028269034.1"/>
    </source>
</evidence>
<feature type="compositionally biased region" description="Basic residues" evidence="2">
    <location>
        <begin position="11"/>
        <end position="22"/>
    </location>
</feature>
<dbReference type="Proteomes" id="UP000515145">
    <property type="component" value="Chromosome 9"/>
</dbReference>
<evidence type="ECO:0000313" key="4">
    <source>
        <dbReference type="Proteomes" id="UP000515145"/>
    </source>
</evidence>
<feature type="region of interest" description="Disordered" evidence="2">
    <location>
        <begin position="1"/>
        <end position="28"/>
    </location>
</feature>
<organism evidence="4 5">
    <name type="scientific">Parambassis ranga</name>
    <name type="common">Indian glassy fish</name>
    <dbReference type="NCBI Taxonomy" id="210632"/>
    <lineage>
        <taxon>Eukaryota</taxon>
        <taxon>Metazoa</taxon>
        <taxon>Chordata</taxon>
        <taxon>Craniata</taxon>
        <taxon>Vertebrata</taxon>
        <taxon>Euteleostomi</taxon>
        <taxon>Actinopterygii</taxon>
        <taxon>Neopterygii</taxon>
        <taxon>Teleostei</taxon>
        <taxon>Neoteleostei</taxon>
        <taxon>Acanthomorphata</taxon>
        <taxon>Ovalentaria</taxon>
        <taxon>Ambassidae</taxon>
        <taxon>Parambassis</taxon>
    </lineage>
</organism>
<sequence length="299" mass="33854">MTDTGEDWQVARRRKGAGKRTKSPQVSSSASTCCQEQLDIEKTVKRIRDTVSELRCEEFWLQWREQLMVAASASLPNPSENKDTEGQLEKGGEGRQWQQLQCVCYGLGSFSSCVSARYQLAMLLLLLEAGQIAVKDCSVYDPVFSCAENDVLKELGLTVLTENEEGKHLVTRPTLFYLMHCGKALYNNLLWKNWCTQHLSLMLIIGNSFSGMRERTIEREFQRDYIYISKAVDLCQETQLSCPSRMIDVFSDTAVITFPSNSLSTHPQSTWAESPEPLYQHCPDLEIILKENRTVSGDG</sequence>
<dbReference type="InterPro" id="IPR012942">
    <property type="entry name" value="SRR1-like"/>
</dbReference>
<name>A0A6P7IXX0_9TELE</name>
<dbReference type="GeneID" id="114440751"/>
<keyword evidence="4" id="KW-1185">Reference proteome</keyword>
<dbReference type="InParanoid" id="A0A6P7IXX0"/>
<dbReference type="OrthoDB" id="551431at2759"/>
<dbReference type="Pfam" id="PF07985">
    <property type="entry name" value="SRR1"/>
    <property type="match status" value="1"/>
</dbReference>
<dbReference type="GO" id="GO:0005737">
    <property type="term" value="C:cytoplasm"/>
    <property type="evidence" value="ECO:0007669"/>
    <property type="project" value="TreeGrafter"/>
</dbReference>
<reference evidence="5" key="1">
    <citation type="submission" date="2025-08" db="UniProtKB">
        <authorList>
            <consortium name="RefSeq"/>
        </authorList>
    </citation>
    <scope>IDENTIFICATION</scope>
</reference>
<accession>A0A6P7IXX0</accession>
<evidence type="ECO:0000259" key="3">
    <source>
        <dbReference type="Pfam" id="PF07985"/>
    </source>
</evidence>
<dbReference type="AlphaFoldDB" id="A0A6P7IXX0"/>
<gene>
    <name evidence="5" type="primary">srrd</name>
</gene>
<dbReference type="CTD" id="402055"/>
<feature type="domain" description="SRR1-like" evidence="3">
    <location>
        <begin position="95"/>
        <end position="256"/>
    </location>
</feature>
<proteinExistence type="inferred from homology"/>
<protein>
    <submittedName>
        <fullName evidence="5">SRR1-like protein</fullName>
    </submittedName>
</protein>
<evidence type="ECO:0000256" key="1">
    <source>
        <dbReference type="ARBA" id="ARBA00009856"/>
    </source>
</evidence>
<dbReference type="InterPro" id="IPR040044">
    <property type="entry name" value="SRR1L"/>
</dbReference>
<dbReference type="PANTHER" id="PTHR28626:SF3">
    <property type="entry name" value="SRR1-LIKE PROTEIN"/>
    <property type="match status" value="1"/>
</dbReference>
<dbReference type="GO" id="GO:0005634">
    <property type="term" value="C:nucleus"/>
    <property type="evidence" value="ECO:0007669"/>
    <property type="project" value="TreeGrafter"/>
</dbReference>
<comment type="similarity">
    <text evidence="1">Belongs to the SRR1 family.</text>
</comment>
<dbReference type="RefSeq" id="XP_028269034.1">
    <property type="nucleotide sequence ID" value="XM_028413233.1"/>
</dbReference>